<dbReference type="Gene3D" id="3.40.190.10">
    <property type="entry name" value="Periplasmic binding protein-like II"/>
    <property type="match status" value="2"/>
</dbReference>
<evidence type="ECO:0000256" key="5">
    <source>
        <dbReference type="ARBA" id="ARBA00022764"/>
    </source>
</evidence>
<evidence type="ECO:0000256" key="2">
    <source>
        <dbReference type="ARBA" id="ARBA00006099"/>
    </source>
</evidence>
<keyword evidence="7" id="KW-0472">Membrane</keyword>
<keyword evidence="3" id="KW-0813">Transport</keyword>
<evidence type="ECO:0000256" key="7">
    <source>
        <dbReference type="SAM" id="Phobius"/>
    </source>
</evidence>
<dbReference type="Pfam" id="PF13531">
    <property type="entry name" value="SBP_bac_11"/>
    <property type="match status" value="1"/>
</dbReference>
<protein>
    <submittedName>
        <fullName evidence="8">Sulfate-binding protein</fullName>
    </submittedName>
</protein>
<comment type="similarity">
    <text evidence="2">Belongs to the prokaryotic sulfate-binding protein family.</text>
</comment>
<evidence type="ECO:0000256" key="6">
    <source>
        <dbReference type="SAM" id="MobiDB-lite"/>
    </source>
</evidence>
<dbReference type="GO" id="GO:1902358">
    <property type="term" value="P:sulfate transmembrane transport"/>
    <property type="evidence" value="ECO:0007669"/>
    <property type="project" value="InterPro"/>
</dbReference>
<proteinExistence type="inferred from homology"/>
<name>A0A5J6Z605_9CORY</name>
<dbReference type="RefSeq" id="WP_151902219.1">
    <property type="nucleotide sequence ID" value="NZ_CP045032.1"/>
</dbReference>
<dbReference type="EMBL" id="CP045032">
    <property type="protein sequence ID" value="QFQ01761.1"/>
    <property type="molecule type" value="Genomic_DNA"/>
</dbReference>
<dbReference type="KEGG" id="cuo:CUROG_01805"/>
<dbReference type="PANTHER" id="PTHR30368">
    <property type="entry name" value="SULFATE-BINDING PROTEIN"/>
    <property type="match status" value="1"/>
</dbReference>
<dbReference type="AlphaFoldDB" id="A0A5J6Z605"/>
<accession>A0A5J6Z605</accession>
<keyword evidence="5" id="KW-0574">Periplasm</keyword>
<organism evidence="8 9">
    <name type="scientific">Corynebacterium urogenitale</name>
    <dbReference type="NCBI Taxonomy" id="2487892"/>
    <lineage>
        <taxon>Bacteria</taxon>
        <taxon>Bacillati</taxon>
        <taxon>Actinomycetota</taxon>
        <taxon>Actinomycetes</taxon>
        <taxon>Mycobacteriales</taxon>
        <taxon>Corynebacteriaceae</taxon>
        <taxon>Corynebacterium</taxon>
    </lineage>
</organism>
<keyword evidence="4" id="KW-0732">Signal</keyword>
<reference evidence="9" key="1">
    <citation type="submission" date="2019-10" db="EMBL/GenBank/DDBJ databases">
        <title>Complete genome sequence of Corynebacterium urogenitalis DSM 108747, isolated from the genital tract of a cow.</title>
        <authorList>
            <person name="Ruckert C."/>
            <person name="Ballas P."/>
            <person name="Wagener K."/>
            <person name="Drillich M."/>
            <person name="Kaempfer P."/>
            <person name="Busse H.-J."/>
            <person name="Ehling-Schulz M."/>
        </authorList>
    </citation>
    <scope>NUCLEOTIDE SEQUENCE [LARGE SCALE GENOMIC DNA]</scope>
    <source>
        <strain evidence="9">LMM 1652</strain>
    </source>
</reference>
<sequence>MSKPHSDPEQAPQRRDGLERKRPSARNIAAAIAALALVALIALAPGGSSDNPDGEDFSSGDYRVNIVAYAVPKPGFDAIIPAFRDTEAGQDVGFAESYGASGDQSRKVVRRVPADVVNFSVEPDITRLVKAGVVDEQWREGIPGDTSDKAVPFGSVVSFVTRKGNPKNLRTWDDLLRDGVEVISPNPASSGSAKWNILAPYAYWFFQHLDGQRGSKDYVAAHEFATSRIRQLVETSFRVRPKSGREATSAFEQGQGDVLLSYENEAIMLDRTSEGGYDYLNPPATFRIENPVAVVNTTDNPQQAQDFRDFLFTEEAQEIWASEGFRPGSDLFTAPAGEQGAIIDSLPAAERERFRPVDQVHSIDELAEAFAALAEQSPQLAEKHQLLEEGQPKSGWKIVDSFLFNRAQPGDGTADGVISTIYKEA</sequence>
<dbReference type="InterPro" id="IPR005669">
    <property type="entry name" value="Thiosulph/SO4-bd"/>
</dbReference>
<evidence type="ECO:0000256" key="4">
    <source>
        <dbReference type="ARBA" id="ARBA00022729"/>
    </source>
</evidence>
<dbReference type="PANTHER" id="PTHR30368:SF2">
    <property type="entry name" value="SULFATE-BINDING PROTEIN"/>
    <property type="match status" value="1"/>
</dbReference>
<dbReference type="OrthoDB" id="9802127at2"/>
<dbReference type="GO" id="GO:0140104">
    <property type="term" value="F:molecular carrier activity"/>
    <property type="evidence" value="ECO:0007669"/>
    <property type="project" value="InterPro"/>
</dbReference>
<comment type="subcellular location">
    <subcellularLocation>
        <location evidence="1">Periplasm</location>
    </subcellularLocation>
</comment>
<keyword evidence="7" id="KW-0812">Transmembrane</keyword>
<evidence type="ECO:0000256" key="3">
    <source>
        <dbReference type="ARBA" id="ARBA00022448"/>
    </source>
</evidence>
<evidence type="ECO:0000256" key="1">
    <source>
        <dbReference type="ARBA" id="ARBA00004418"/>
    </source>
</evidence>
<dbReference type="Proteomes" id="UP000326711">
    <property type="component" value="Chromosome"/>
</dbReference>
<dbReference type="SUPFAM" id="SSF53850">
    <property type="entry name" value="Periplasmic binding protein-like II"/>
    <property type="match status" value="1"/>
</dbReference>
<evidence type="ECO:0000313" key="9">
    <source>
        <dbReference type="Proteomes" id="UP000326711"/>
    </source>
</evidence>
<gene>
    <name evidence="8" type="primary">sbpA</name>
    <name evidence="8" type="ORF">CUROG_01805</name>
</gene>
<keyword evidence="9" id="KW-1185">Reference proteome</keyword>
<feature type="region of interest" description="Disordered" evidence="6">
    <location>
        <begin position="1"/>
        <end position="23"/>
    </location>
</feature>
<dbReference type="GO" id="GO:0042597">
    <property type="term" value="C:periplasmic space"/>
    <property type="evidence" value="ECO:0007669"/>
    <property type="project" value="UniProtKB-SubCell"/>
</dbReference>
<evidence type="ECO:0000313" key="8">
    <source>
        <dbReference type="EMBL" id="QFQ01761.1"/>
    </source>
</evidence>
<feature type="compositionally biased region" description="Basic and acidic residues" evidence="6">
    <location>
        <begin position="1"/>
        <end position="22"/>
    </location>
</feature>
<keyword evidence="7" id="KW-1133">Transmembrane helix</keyword>
<feature type="transmembrane region" description="Helical" evidence="7">
    <location>
        <begin position="28"/>
        <end position="47"/>
    </location>
</feature>